<dbReference type="AlphaFoldDB" id="A0A2T0B7A0"/>
<dbReference type="EMBL" id="PVXQ01000055">
    <property type="protein sequence ID" value="PRR79778.1"/>
    <property type="molecule type" value="Genomic_DNA"/>
</dbReference>
<gene>
    <name evidence="1" type="ORF">CLVI_32240</name>
</gene>
<proteinExistence type="predicted"/>
<dbReference type="RefSeq" id="WP_106061092.1">
    <property type="nucleotide sequence ID" value="NZ_PVXQ01000055.1"/>
</dbReference>
<keyword evidence="2" id="KW-1185">Reference proteome</keyword>
<name>A0A2T0B7A0_9CLOT</name>
<comment type="caution">
    <text evidence="1">The sequence shown here is derived from an EMBL/GenBank/DDBJ whole genome shotgun (WGS) entry which is preliminary data.</text>
</comment>
<protein>
    <submittedName>
        <fullName evidence="1">Uncharacterized protein</fullName>
    </submittedName>
</protein>
<evidence type="ECO:0000313" key="2">
    <source>
        <dbReference type="Proteomes" id="UP000239471"/>
    </source>
</evidence>
<reference evidence="1 2" key="1">
    <citation type="submission" date="2018-03" db="EMBL/GenBank/DDBJ databases">
        <title>Genome sequence of Clostridium vincentii DSM 10228.</title>
        <authorList>
            <person name="Poehlein A."/>
            <person name="Daniel R."/>
        </authorList>
    </citation>
    <scope>NUCLEOTIDE SEQUENCE [LARGE SCALE GENOMIC DNA]</scope>
    <source>
        <strain evidence="1 2">DSM 10228</strain>
    </source>
</reference>
<organism evidence="1 2">
    <name type="scientific">Clostridium vincentii</name>
    <dbReference type="NCBI Taxonomy" id="52704"/>
    <lineage>
        <taxon>Bacteria</taxon>
        <taxon>Bacillati</taxon>
        <taxon>Bacillota</taxon>
        <taxon>Clostridia</taxon>
        <taxon>Eubacteriales</taxon>
        <taxon>Clostridiaceae</taxon>
        <taxon>Clostridium</taxon>
    </lineage>
</organism>
<sequence length="131" mass="15580">MEELIKKLKELYPNIEFAEGNESGNKILLYGNRDLMWDDEFNDKALELAEKCLKEDEYDSFAYVYDFLDEMSATLEVQNQSEFKVIKRVEIRDFRLTLEKRCETYEYEEDVANDFNGINNIFLLKSMAIID</sequence>
<evidence type="ECO:0000313" key="1">
    <source>
        <dbReference type="EMBL" id="PRR79778.1"/>
    </source>
</evidence>
<accession>A0A2T0B7A0</accession>
<dbReference type="Proteomes" id="UP000239471">
    <property type="component" value="Unassembled WGS sequence"/>
</dbReference>